<organism evidence="1 2">
    <name type="scientific">Reticulomyxa filosa</name>
    <dbReference type="NCBI Taxonomy" id="46433"/>
    <lineage>
        <taxon>Eukaryota</taxon>
        <taxon>Sar</taxon>
        <taxon>Rhizaria</taxon>
        <taxon>Retaria</taxon>
        <taxon>Foraminifera</taxon>
        <taxon>Monothalamids</taxon>
        <taxon>Reticulomyxidae</taxon>
        <taxon>Reticulomyxa</taxon>
    </lineage>
</organism>
<keyword evidence="2" id="KW-1185">Reference proteome</keyword>
<evidence type="ECO:0008006" key="3">
    <source>
        <dbReference type="Google" id="ProtNLM"/>
    </source>
</evidence>
<proteinExistence type="predicted"/>
<protein>
    <recommendedName>
        <fullName evidence="3">TRAF-type domain-containing protein</fullName>
    </recommendedName>
</protein>
<accession>X6M578</accession>
<dbReference type="InterPro" id="IPR013083">
    <property type="entry name" value="Znf_RING/FYVE/PHD"/>
</dbReference>
<evidence type="ECO:0000313" key="2">
    <source>
        <dbReference type="Proteomes" id="UP000023152"/>
    </source>
</evidence>
<dbReference type="Proteomes" id="UP000023152">
    <property type="component" value="Unassembled WGS sequence"/>
</dbReference>
<evidence type="ECO:0000313" key="1">
    <source>
        <dbReference type="EMBL" id="ETO08622.1"/>
    </source>
</evidence>
<dbReference type="AlphaFoldDB" id="X6M578"/>
<dbReference type="PROSITE" id="PS51257">
    <property type="entry name" value="PROKAR_LIPOPROTEIN"/>
    <property type="match status" value="1"/>
</dbReference>
<comment type="caution">
    <text evidence="1">The sequence shown here is derived from an EMBL/GenBank/DDBJ whole genome shotgun (WGS) entry which is preliminary data.</text>
</comment>
<dbReference type="EMBL" id="ASPP01024854">
    <property type="protein sequence ID" value="ETO08622.1"/>
    <property type="molecule type" value="Genomic_DNA"/>
</dbReference>
<dbReference type="Gene3D" id="3.30.40.10">
    <property type="entry name" value="Zinc/RING finger domain, C3HC4 (zinc finger)"/>
    <property type="match status" value="1"/>
</dbReference>
<sequence length="234" mass="27167">MEEKGPKYVMTPLSFGQSCHDINWISKTNATEKIKPYICLICKQVTNNFLELDCDEHEDEKEVFVVGESCLKRHLKENDHLCPIQQHKECSSKTSKTVQRQIDNLQVICPLQYERTQRMQVEKMEIIKACEFEGKIKDVRDHLDKCPLKSNCYFEQVGCAHVCIEQDLIGHLISSHQFHCDLIKQFIQRHQVIITGFLKHHFFFFANQASNNNNGIGGKKRITIGNRQFKADKG</sequence>
<reference evidence="1 2" key="1">
    <citation type="journal article" date="2013" name="Curr. Biol.">
        <title>The Genome of the Foraminiferan Reticulomyxa filosa.</title>
        <authorList>
            <person name="Glockner G."/>
            <person name="Hulsmann N."/>
            <person name="Schleicher M."/>
            <person name="Noegel A.A."/>
            <person name="Eichinger L."/>
            <person name="Gallinger C."/>
            <person name="Pawlowski J."/>
            <person name="Sierra R."/>
            <person name="Euteneuer U."/>
            <person name="Pillet L."/>
            <person name="Moustafa A."/>
            <person name="Platzer M."/>
            <person name="Groth M."/>
            <person name="Szafranski K."/>
            <person name="Schliwa M."/>
        </authorList>
    </citation>
    <scope>NUCLEOTIDE SEQUENCE [LARGE SCALE GENOMIC DNA]</scope>
</reference>
<name>X6M578_RETFI</name>
<gene>
    <name evidence="1" type="ORF">RFI_28766</name>
</gene>